<dbReference type="RefSeq" id="WP_262654627.1">
    <property type="nucleotide sequence ID" value="NZ_JAOQKE010000007.1"/>
</dbReference>
<reference evidence="2 3" key="1">
    <citation type="journal article" date="2021" name="ISME Commun">
        <title>Automated analysis of genomic sequences facilitates high-throughput and comprehensive description of bacteria.</title>
        <authorList>
            <person name="Hitch T.C.A."/>
        </authorList>
    </citation>
    <scope>NUCLEOTIDE SEQUENCE [LARGE SCALE GENOMIC DNA]</scope>
    <source>
        <strain evidence="2 3">Sanger_29</strain>
    </source>
</reference>
<comment type="caution">
    <text evidence="2">The sequence shown here is derived from an EMBL/GenBank/DDBJ whole genome shotgun (WGS) entry which is preliminary data.</text>
</comment>
<evidence type="ECO:0000313" key="2">
    <source>
        <dbReference type="EMBL" id="MCU6725303.1"/>
    </source>
</evidence>
<dbReference type="Proteomes" id="UP001652338">
    <property type="component" value="Unassembled WGS sequence"/>
</dbReference>
<protein>
    <recommendedName>
        <fullName evidence="4">Alternate signal-mediated exported protein, CPF_0494 family</fullName>
    </recommendedName>
</protein>
<evidence type="ECO:0008006" key="4">
    <source>
        <dbReference type="Google" id="ProtNLM"/>
    </source>
</evidence>
<evidence type="ECO:0000313" key="3">
    <source>
        <dbReference type="Proteomes" id="UP001652338"/>
    </source>
</evidence>
<dbReference type="EMBL" id="JAOQKE010000007">
    <property type="protein sequence ID" value="MCU6725303.1"/>
    <property type="molecule type" value="Genomic_DNA"/>
</dbReference>
<keyword evidence="3" id="KW-1185">Reference proteome</keyword>
<accession>A0ABT2SLF9</accession>
<organism evidence="2 3">
    <name type="scientific">Muricoprocola aceti</name>
    <dbReference type="NCBI Taxonomy" id="2981772"/>
    <lineage>
        <taxon>Bacteria</taxon>
        <taxon>Bacillati</taxon>
        <taxon>Bacillota</taxon>
        <taxon>Clostridia</taxon>
        <taxon>Lachnospirales</taxon>
        <taxon>Lachnospiraceae</taxon>
        <taxon>Muricoprocola</taxon>
    </lineage>
</organism>
<feature type="signal peptide" evidence="1">
    <location>
        <begin position="1"/>
        <end position="25"/>
    </location>
</feature>
<feature type="chain" id="PRO_5046979485" description="Alternate signal-mediated exported protein, CPF_0494 family" evidence="1">
    <location>
        <begin position="26"/>
        <end position="215"/>
    </location>
</feature>
<keyword evidence="1" id="KW-0732">Signal</keyword>
<sequence>MFIRKKRARTILWAIMGTLVFASSAAITSAYFTSTDQTVRNILTPGTVRGELTETDWEEKNGEHLLPGESRKKNPAVRNAGTLASWMFLEVEIPVKTISLVDLKTRRKQPETRTELFTFEANKNWELLERTEEENSVRYVYGYRELIAPQQETEKLFETITAVSYLEGSLDAQEVFRIPVTAQAIQKNIAPEGTGLKEIYQIYLEQQEAERSAEA</sequence>
<gene>
    <name evidence="2" type="ORF">OCV47_08065</name>
</gene>
<evidence type="ECO:0000256" key="1">
    <source>
        <dbReference type="SAM" id="SignalP"/>
    </source>
</evidence>
<proteinExistence type="predicted"/>
<name>A0ABT2SLF9_9FIRM</name>